<sequence length="171" mass="18480">KKGASLLPAVQTGNSQVCSLLLRTSGAAPRVHRQEAQHHRPGCRPPSPAESWERPTVGEALESEPRTVSRRYLNSLKNKLSSGAWRKSCQPGTCPSPGTQVPEGWGRSGELGGASIDHTSSPCQSQHSPGWCSYVTRDHLKTRFTPHLLIKRLLCSPLLAFPIPLTVGGAF</sequence>
<feature type="region of interest" description="Disordered" evidence="1">
    <location>
        <begin position="83"/>
        <end position="128"/>
    </location>
</feature>
<dbReference type="Ensembl" id="ENSSSCT00040079811.1">
    <property type="protein sequence ID" value="ENSSSCP00040034489.1"/>
    <property type="gene ID" value="ENSSSCG00040058791.1"/>
</dbReference>
<name>A0A8D1FBS9_PIG</name>
<feature type="region of interest" description="Disordered" evidence="1">
    <location>
        <begin position="29"/>
        <end position="66"/>
    </location>
</feature>
<reference evidence="2" key="1">
    <citation type="submission" date="2025-08" db="UniProtKB">
        <authorList>
            <consortium name="Ensembl"/>
        </authorList>
    </citation>
    <scope>IDENTIFICATION</scope>
</reference>
<feature type="compositionally biased region" description="Polar residues" evidence="1">
    <location>
        <begin position="90"/>
        <end position="99"/>
    </location>
</feature>
<evidence type="ECO:0000313" key="2">
    <source>
        <dbReference type="Ensembl" id="ENSSSCP00040034489.1"/>
    </source>
</evidence>
<feature type="compositionally biased region" description="Polar residues" evidence="1">
    <location>
        <begin position="117"/>
        <end position="128"/>
    </location>
</feature>
<protein>
    <submittedName>
        <fullName evidence="2">Uncharacterized protein</fullName>
    </submittedName>
</protein>
<evidence type="ECO:0000313" key="3">
    <source>
        <dbReference type="Proteomes" id="UP000694722"/>
    </source>
</evidence>
<organism evidence="2 3">
    <name type="scientific">Sus scrofa</name>
    <name type="common">Pig</name>
    <dbReference type="NCBI Taxonomy" id="9823"/>
    <lineage>
        <taxon>Eukaryota</taxon>
        <taxon>Metazoa</taxon>
        <taxon>Chordata</taxon>
        <taxon>Craniata</taxon>
        <taxon>Vertebrata</taxon>
        <taxon>Euteleostomi</taxon>
        <taxon>Mammalia</taxon>
        <taxon>Eutheria</taxon>
        <taxon>Laurasiatheria</taxon>
        <taxon>Artiodactyla</taxon>
        <taxon>Suina</taxon>
        <taxon>Suidae</taxon>
        <taxon>Sus</taxon>
    </lineage>
</organism>
<dbReference type="Proteomes" id="UP000694722">
    <property type="component" value="Unplaced"/>
</dbReference>
<dbReference type="AlphaFoldDB" id="A0A8D1FBS9"/>
<proteinExistence type="predicted"/>
<evidence type="ECO:0000256" key="1">
    <source>
        <dbReference type="SAM" id="MobiDB-lite"/>
    </source>
</evidence>
<accession>A0A8D1FBS9</accession>